<proteinExistence type="predicted"/>
<gene>
    <name evidence="1" type="ORF">SAMN05216495_10172</name>
</gene>
<dbReference type="PRINTS" id="PR00413">
    <property type="entry name" value="HADHALOGNASE"/>
</dbReference>
<organism evidence="1 2">
    <name type="scientific">Acidaminococcus fermentans</name>
    <dbReference type="NCBI Taxonomy" id="905"/>
    <lineage>
        <taxon>Bacteria</taxon>
        <taxon>Bacillati</taxon>
        <taxon>Bacillota</taxon>
        <taxon>Negativicutes</taxon>
        <taxon>Acidaminococcales</taxon>
        <taxon>Acidaminococcaceae</taxon>
        <taxon>Acidaminococcus</taxon>
    </lineage>
</organism>
<dbReference type="InterPro" id="IPR041492">
    <property type="entry name" value="HAD_2"/>
</dbReference>
<dbReference type="Gene3D" id="1.10.150.240">
    <property type="entry name" value="Putative phosphatase, domain 2"/>
    <property type="match status" value="1"/>
</dbReference>
<dbReference type="SFLD" id="SFLDG01129">
    <property type="entry name" value="C1.5:_HAD__Beta-PGM__Phosphata"/>
    <property type="match status" value="1"/>
</dbReference>
<dbReference type="SFLD" id="SFLDS00003">
    <property type="entry name" value="Haloacid_Dehalogenase"/>
    <property type="match status" value="1"/>
</dbReference>
<dbReference type="EMBL" id="FNOP01000001">
    <property type="protein sequence ID" value="SDW37132.1"/>
    <property type="molecule type" value="Genomic_DNA"/>
</dbReference>
<dbReference type="GO" id="GO:0005829">
    <property type="term" value="C:cytosol"/>
    <property type="evidence" value="ECO:0007669"/>
    <property type="project" value="TreeGrafter"/>
</dbReference>
<dbReference type="InterPro" id="IPR006439">
    <property type="entry name" value="HAD-SF_hydro_IA"/>
</dbReference>
<dbReference type="InterPro" id="IPR023198">
    <property type="entry name" value="PGP-like_dom2"/>
</dbReference>
<dbReference type="GO" id="GO:0006281">
    <property type="term" value="P:DNA repair"/>
    <property type="evidence" value="ECO:0007669"/>
    <property type="project" value="TreeGrafter"/>
</dbReference>
<dbReference type="Proteomes" id="UP000182379">
    <property type="component" value="Unassembled WGS sequence"/>
</dbReference>
<evidence type="ECO:0000313" key="1">
    <source>
        <dbReference type="EMBL" id="SDW37132.1"/>
    </source>
</evidence>
<protein>
    <submittedName>
        <fullName evidence="1">Pyrophosphatase PpaX</fullName>
    </submittedName>
</protein>
<dbReference type="AlphaFoldDB" id="A0A1H2SZX6"/>
<evidence type="ECO:0000313" key="2">
    <source>
        <dbReference type="Proteomes" id="UP000182379"/>
    </source>
</evidence>
<dbReference type="PANTHER" id="PTHR43434:SF26">
    <property type="entry name" value="PYROPHOSPHATASE PPAX"/>
    <property type="match status" value="1"/>
</dbReference>
<dbReference type="Gene3D" id="3.40.50.1000">
    <property type="entry name" value="HAD superfamily/HAD-like"/>
    <property type="match status" value="1"/>
</dbReference>
<comment type="caution">
    <text evidence="1">The sequence shown here is derived from an EMBL/GenBank/DDBJ whole genome shotgun (WGS) entry which is preliminary data.</text>
</comment>
<dbReference type="RefSeq" id="WP_074704000.1">
    <property type="nucleotide sequence ID" value="NZ_FNOP01000001.1"/>
</dbReference>
<dbReference type="GO" id="GO:0008967">
    <property type="term" value="F:phosphoglycolate phosphatase activity"/>
    <property type="evidence" value="ECO:0007669"/>
    <property type="project" value="TreeGrafter"/>
</dbReference>
<reference evidence="1 2" key="1">
    <citation type="submission" date="2016-10" db="EMBL/GenBank/DDBJ databases">
        <authorList>
            <person name="Varghese N."/>
            <person name="Submissions S."/>
        </authorList>
    </citation>
    <scope>NUCLEOTIDE SEQUENCE [LARGE SCALE GENOMIC DNA]</scope>
    <source>
        <strain evidence="1 2">WCC6</strain>
    </source>
</reference>
<dbReference type="Pfam" id="PF13419">
    <property type="entry name" value="HAD_2"/>
    <property type="match status" value="1"/>
</dbReference>
<accession>A0A1H2SZX6</accession>
<sequence>MAVRGILFDFDGTLANTTHLILATFHQTLDHFVPERKVDDQAIINTFGLPLREGLAGLAGCTDPAELDRMTAYYRQYNTAWHDEMIRPFPGVKEGLTALRRAGVPMAIVTSKFKASCQRGLRCLGLEDCIDGIIGCQECTAHKPDPEPMEKGLELLGLRGEECLCVGDSPYDLVSGKKAGCRTVKVGWTSFSQDFFDRFIRPDHTIGTLKDLLSFVEPSKPER</sequence>
<name>A0A1H2SZX6_ACIFE</name>
<dbReference type="PANTHER" id="PTHR43434">
    <property type="entry name" value="PHOSPHOGLYCOLATE PHOSPHATASE"/>
    <property type="match status" value="1"/>
</dbReference>
<dbReference type="SFLD" id="SFLDG01135">
    <property type="entry name" value="C1.5.6:_HAD__Beta-PGM__Phospha"/>
    <property type="match status" value="1"/>
</dbReference>
<dbReference type="InterPro" id="IPR050155">
    <property type="entry name" value="HAD-like_hydrolase_sf"/>
</dbReference>
<dbReference type="NCBIfam" id="TIGR01509">
    <property type="entry name" value="HAD-SF-IA-v3"/>
    <property type="match status" value="1"/>
</dbReference>
<dbReference type="SUPFAM" id="SSF56784">
    <property type="entry name" value="HAD-like"/>
    <property type="match status" value="1"/>
</dbReference>
<dbReference type="InterPro" id="IPR023214">
    <property type="entry name" value="HAD_sf"/>
</dbReference>
<dbReference type="InterPro" id="IPR036412">
    <property type="entry name" value="HAD-like_sf"/>
</dbReference>